<dbReference type="PANTHER" id="PTHR37953:SF1">
    <property type="entry name" value="UPF0127 PROTEIN MJ1496"/>
    <property type="match status" value="1"/>
</dbReference>
<name>A0A7V3V0B2_UNCW3</name>
<reference evidence="1" key="1">
    <citation type="journal article" date="2020" name="mSystems">
        <title>Genome- and Community-Level Interaction Insights into Carbon Utilization and Element Cycling Functions of Hydrothermarchaeota in Hydrothermal Sediment.</title>
        <authorList>
            <person name="Zhou Z."/>
            <person name="Liu Y."/>
            <person name="Xu W."/>
            <person name="Pan J."/>
            <person name="Luo Z.H."/>
            <person name="Li M."/>
        </authorList>
    </citation>
    <scope>NUCLEOTIDE SEQUENCE [LARGE SCALE GENOMIC DNA]</scope>
    <source>
        <strain evidence="1">SpSt-914</strain>
    </source>
</reference>
<dbReference type="EMBL" id="DTMZ01000177">
    <property type="protein sequence ID" value="HGD13818.1"/>
    <property type="molecule type" value="Genomic_DNA"/>
</dbReference>
<sequence>MFKHYLRVVTQPSVIVILVIFPCCAPPKPKKISNSEKKETIALFIRGKKIVAEVARTPDKQAQGLMFRYTLSPDSGMFFVFERDETLRFWMKNCYIPLSIAFIDSDGIITDIQEMIPLDTVPRYVSSRPVRYALEAIAGWFSFNKIKPGDTVRGFK</sequence>
<proteinExistence type="predicted"/>
<dbReference type="InterPro" id="IPR038695">
    <property type="entry name" value="Saro_0823-like_sf"/>
</dbReference>
<evidence type="ECO:0000313" key="1">
    <source>
        <dbReference type="EMBL" id="HGD13818.1"/>
    </source>
</evidence>
<dbReference type="InterPro" id="IPR003795">
    <property type="entry name" value="DUF192"/>
</dbReference>
<accession>A0A7V3V0B2</accession>
<dbReference type="AlphaFoldDB" id="A0A7V3V0B2"/>
<gene>
    <name evidence="1" type="ORF">ENX16_07070</name>
</gene>
<dbReference type="PANTHER" id="PTHR37953">
    <property type="entry name" value="UPF0127 PROTEIN MJ1496"/>
    <property type="match status" value="1"/>
</dbReference>
<dbReference type="Gene3D" id="2.60.120.1140">
    <property type="entry name" value="Protein of unknown function DUF192"/>
    <property type="match status" value="1"/>
</dbReference>
<comment type="caution">
    <text evidence="1">The sequence shown here is derived from an EMBL/GenBank/DDBJ whole genome shotgun (WGS) entry which is preliminary data.</text>
</comment>
<protein>
    <submittedName>
        <fullName evidence="1">DUF192 domain-containing protein</fullName>
    </submittedName>
</protein>
<organism evidence="1">
    <name type="scientific">candidate division WOR-3 bacterium</name>
    <dbReference type="NCBI Taxonomy" id="2052148"/>
    <lineage>
        <taxon>Bacteria</taxon>
        <taxon>Bacteria division WOR-3</taxon>
    </lineage>
</organism>
<dbReference type="Pfam" id="PF02643">
    <property type="entry name" value="DUF192"/>
    <property type="match status" value="1"/>
</dbReference>